<reference evidence="2 3" key="1">
    <citation type="submission" date="2021-10" db="EMBL/GenBank/DDBJ databases">
        <title>Anaerobic single-cell dispensing facilitates the cultivation of human gut bacteria.</title>
        <authorList>
            <person name="Afrizal A."/>
        </authorList>
    </citation>
    <scope>NUCLEOTIDE SEQUENCE [LARGE SCALE GENOMIC DNA]</scope>
    <source>
        <strain evidence="2 3">CLA-AA-H246</strain>
    </source>
</reference>
<keyword evidence="1" id="KW-0812">Transmembrane</keyword>
<evidence type="ECO:0000256" key="1">
    <source>
        <dbReference type="SAM" id="Phobius"/>
    </source>
</evidence>
<sequence>MTAEELNLKDGEYTAEVTMEGGSGRATIDSPTDISVKDGKVTAEIKWSSSHYDYMLVDGEKFLPVNTEGNSVFEIPVAEFDEPMAVTADTTAMSVPHEIEYTLTFASDTVTVSGSGSGMSGSVNIALWIAVAVAVFMPVVTRMRRKEKK</sequence>
<keyword evidence="3" id="KW-1185">Reference proteome</keyword>
<dbReference type="EMBL" id="JAJEQE010000031">
    <property type="protein sequence ID" value="MCC2149499.1"/>
    <property type="molecule type" value="Genomic_DNA"/>
</dbReference>
<gene>
    <name evidence="2" type="ORF">LKD42_09560</name>
</gene>
<dbReference type="Proteomes" id="UP001299235">
    <property type="component" value="Unassembled WGS sequence"/>
</dbReference>
<protein>
    <submittedName>
        <fullName evidence="2">Uncharacterized protein</fullName>
    </submittedName>
</protein>
<comment type="caution">
    <text evidence="2">The sequence shown here is derived from an EMBL/GenBank/DDBJ whole genome shotgun (WGS) entry which is preliminary data.</text>
</comment>
<evidence type="ECO:0000313" key="3">
    <source>
        <dbReference type="Proteomes" id="UP001299235"/>
    </source>
</evidence>
<feature type="transmembrane region" description="Helical" evidence="1">
    <location>
        <begin position="125"/>
        <end position="143"/>
    </location>
</feature>
<keyword evidence="1" id="KW-1133">Transmembrane helix</keyword>
<keyword evidence="1" id="KW-0472">Membrane</keyword>
<evidence type="ECO:0000313" key="2">
    <source>
        <dbReference type="EMBL" id="MCC2149499.1"/>
    </source>
</evidence>
<accession>A0ABS8EX40</accession>
<proteinExistence type="predicted"/>
<name>A0ABS8EX40_9FIRM</name>
<organism evidence="2 3">
    <name type="scientific">Hominisplanchenecus faecis</name>
    <dbReference type="NCBI Taxonomy" id="2885351"/>
    <lineage>
        <taxon>Bacteria</taxon>
        <taxon>Bacillati</taxon>
        <taxon>Bacillota</taxon>
        <taxon>Clostridia</taxon>
        <taxon>Lachnospirales</taxon>
        <taxon>Lachnospiraceae</taxon>
        <taxon>Hominisplanchenecus</taxon>
    </lineage>
</organism>
<dbReference type="RefSeq" id="WP_147632686.1">
    <property type="nucleotide sequence ID" value="NZ_JAJEQE010000031.1"/>
</dbReference>